<evidence type="ECO:0000259" key="2">
    <source>
        <dbReference type="PROSITE" id="PS51502"/>
    </source>
</evidence>
<accession>A0ABD3ISS8</accession>
<dbReference type="EMBL" id="JBJKBG010000011">
    <property type="protein sequence ID" value="KAL3717145.1"/>
    <property type="molecule type" value="Genomic_DNA"/>
</dbReference>
<reference evidence="3 4" key="1">
    <citation type="submission" date="2024-11" db="EMBL/GenBank/DDBJ databases">
        <title>Chromosome-level genome assembly of Eucalyptus globulus Labill. provides insights into its genome evolution.</title>
        <authorList>
            <person name="Li X."/>
        </authorList>
    </citation>
    <scope>NUCLEOTIDE SEQUENCE [LARGE SCALE GENOMIC DNA]</scope>
    <source>
        <strain evidence="3">CL2024</strain>
        <tissue evidence="3">Fresh tender leaves</tissue>
    </source>
</reference>
<name>A0ABD3ISS8_EUCGL</name>
<dbReference type="AlphaFoldDB" id="A0ABD3ISS8"/>
<dbReference type="PROSITE" id="PS51502">
    <property type="entry name" value="S_R_A_B_BARREL"/>
    <property type="match status" value="1"/>
</dbReference>
<dbReference type="Proteomes" id="UP001634007">
    <property type="component" value="Unassembled WGS sequence"/>
</dbReference>
<sequence>MVDGLNALISLHSDDLAAYSPQPDHVRVVKELSSPIREDIMAVDWVTDCIPKSAVAPPPRSVVRVSLLKLKEGSGDEAKGKVRSAVAEGNRDGLGRIEQATWGENFSPLRSRGFSVGPLAMFKGVEEMETAAASPRQKKVGKHVDGLISVEYVVPHPQPASLSI</sequence>
<comment type="subunit">
    <text evidence="1">Homodimer.</text>
</comment>
<feature type="domain" description="Stress-response A/B barrel" evidence="2">
    <location>
        <begin position="62"/>
        <end position="156"/>
    </location>
</feature>
<dbReference type="InterPro" id="IPR011008">
    <property type="entry name" value="Dimeric_a/b-barrel"/>
</dbReference>
<dbReference type="Pfam" id="PF07876">
    <property type="entry name" value="Dabb"/>
    <property type="match status" value="1"/>
</dbReference>
<dbReference type="PANTHER" id="PTHR33178">
    <property type="match status" value="1"/>
</dbReference>
<organism evidence="3 4">
    <name type="scientific">Eucalyptus globulus</name>
    <name type="common">Tasmanian blue gum</name>
    <dbReference type="NCBI Taxonomy" id="34317"/>
    <lineage>
        <taxon>Eukaryota</taxon>
        <taxon>Viridiplantae</taxon>
        <taxon>Streptophyta</taxon>
        <taxon>Embryophyta</taxon>
        <taxon>Tracheophyta</taxon>
        <taxon>Spermatophyta</taxon>
        <taxon>Magnoliopsida</taxon>
        <taxon>eudicotyledons</taxon>
        <taxon>Gunneridae</taxon>
        <taxon>Pentapetalae</taxon>
        <taxon>rosids</taxon>
        <taxon>malvids</taxon>
        <taxon>Myrtales</taxon>
        <taxon>Myrtaceae</taxon>
        <taxon>Myrtoideae</taxon>
        <taxon>Eucalypteae</taxon>
        <taxon>Eucalyptus</taxon>
    </lineage>
</organism>
<gene>
    <name evidence="3" type="ORF">ACJRO7_008689</name>
</gene>
<evidence type="ECO:0000256" key="1">
    <source>
        <dbReference type="ARBA" id="ARBA00011738"/>
    </source>
</evidence>
<dbReference type="InterPro" id="IPR013097">
    <property type="entry name" value="Dabb"/>
</dbReference>
<dbReference type="InterPro" id="IPR044662">
    <property type="entry name" value="HS1/DABB1-like"/>
</dbReference>
<dbReference type="PANTHER" id="PTHR33178:SF3">
    <property type="entry name" value="STRESS-RESPONSE A_B BARREL DOMAIN-CONTAINING PROTEIN UP3"/>
    <property type="match status" value="1"/>
</dbReference>
<keyword evidence="4" id="KW-1185">Reference proteome</keyword>
<protein>
    <recommendedName>
        <fullName evidence="2">Stress-response A/B barrel domain-containing protein</fullName>
    </recommendedName>
</protein>
<dbReference type="SUPFAM" id="SSF54909">
    <property type="entry name" value="Dimeric alpha+beta barrel"/>
    <property type="match status" value="2"/>
</dbReference>
<comment type="caution">
    <text evidence="3">The sequence shown here is derived from an EMBL/GenBank/DDBJ whole genome shotgun (WGS) entry which is preliminary data.</text>
</comment>
<evidence type="ECO:0000313" key="4">
    <source>
        <dbReference type="Proteomes" id="UP001634007"/>
    </source>
</evidence>
<proteinExistence type="predicted"/>
<evidence type="ECO:0000313" key="3">
    <source>
        <dbReference type="EMBL" id="KAL3717145.1"/>
    </source>
</evidence>